<feature type="region of interest" description="Disordered" evidence="1">
    <location>
        <begin position="145"/>
        <end position="178"/>
    </location>
</feature>
<feature type="region of interest" description="Disordered" evidence="1">
    <location>
        <begin position="84"/>
        <end position="113"/>
    </location>
</feature>
<dbReference type="Gene3D" id="3.40.50.12700">
    <property type="match status" value="1"/>
</dbReference>
<feature type="non-terminal residue" evidence="2">
    <location>
        <position position="1"/>
    </location>
</feature>
<dbReference type="SUPFAM" id="SSF52266">
    <property type="entry name" value="SGNH hydrolase"/>
    <property type="match status" value="1"/>
</dbReference>
<evidence type="ECO:0000313" key="2">
    <source>
        <dbReference type="EMBL" id="KFR02209.1"/>
    </source>
</evidence>
<dbReference type="InterPro" id="IPR051532">
    <property type="entry name" value="Ester_Hydrolysis_Enzymes"/>
</dbReference>
<gene>
    <name evidence="2" type="ORF">Y956_05133</name>
</gene>
<feature type="non-terminal residue" evidence="2">
    <location>
        <position position="347"/>
    </location>
</feature>
<dbReference type="AlphaFoldDB" id="A0A091VGD2"/>
<evidence type="ECO:0000313" key="3">
    <source>
        <dbReference type="Proteomes" id="UP000053283"/>
    </source>
</evidence>
<dbReference type="EMBL" id="KL411007">
    <property type="protein sequence ID" value="KFR02209.1"/>
    <property type="molecule type" value="Genomic_DNA"/>
</dbReference>
<proteinExistence type="predicted"/>
<evidence type="ECO:0000256" key="1">
    <source>
        <dbReference type="SAM" id="MobiDB-lite"/>
    </source>
</evidence>
<protein>
    <recommendedName>
        <fullName evidence="4">SGNH hydrolase-type esterase domain-containing protein</fullName>
    </recommendedName>
</protein>
<sequence>VATQMELSLKHAATQVSGCRECQSLALVMEGSRDTTCVRCEQVGDLLSMVAELKEEVARLRSIRECEREINWWSHPLPSLRRARQMEASRGEAPLPSCHQAEGGDPRDGGGWMQIPAQRSRRILSRPTSPPQVPLHNRYEALELEGQEDEDTDSDPSKGMTGGNQSAPRIKPATGKKKRRVIVIGNSLRRGTEGPICRPDPSHGEVCCLPGARIRDITRKLPRLVKASHYYPLVVVQVGSDVVAERRTKTIKRDFRELGRLLEGSGAQAVFSSIPSVAGRHTERNRKTQLINTWLRGWCQQWNFGVFSHGAVYMAPGLLETDGVHLLQRGKRILAQELAGLIERALN</sequence>
<dbReference type="STRING" id="128390.A0A091VGD2"/>
<dbReference type="PANTHER" id="PTHR30383">
    <property type="entry name" value="THIOESTERASE 1/PROTEASE 1/LYSOPHOSPHOLIPASE L1"/>
    <property type="match status" value="1"/>
</dbReference>
<evidence type="ECO:0008006" key="4">
    <source>
        <dbReference type="Google" id="ProtNLM"/>
    </source>
</evidence>
<dbReference type="GO" id="GO:0004622">
    <property type="term" value="F:phosphatidylcholine lysophospholipase activity"/>
    <property type="evidence" value="ECO:0007669"/>
    <property type="project" value="TreeGrafter"/>
</dbReference>
<dbReference type="Gene3D" id="3.40.50.12690">
    <property type="match status" value="1"/>
</dbReference>
<keyword evidence="3" id="KW-1185">Reference proteome</keyword>
<name>A0A091VGD2_NIPNI</name>
<dbReference type="PANTHER" id="PTHR30383:SF5">
    <property type="entry name" value="SGNH HYDROLASE-TYPE ESTERASE DOMAIN-CONTAINING PROTEIN"/>
    <property type="match status" value="1"/>
</dbReference>
<organism evidence="2 3">
    <name type="scientific">Nipponia nippon</name>
    <name type="common">Crested ibis</name>
    <name type="synonym">Ibis nippon</name>
    <dbReference type="NCBI Taxonomy" id="128390"/>
    <lineage>
        <taxon>Eukaryota</taxon>
        <taxon>Metazoa</taxon>
        <taxon>Chordata</taxon>
        <taxon>Craniata</taxon>
        <taxon>Vertebrata</taxon>
        <taxon>Euteleostomi</taxon>
        <taxon>Archelosauria</taxon>
        <taxon>Archosauria</taxon>
        <taxon>Dinosauria</taxon>
        <taxon>Saurischia</taxon>
        <taxon>Theropoda</taxon>
        <taxon>Coelurosauria</taxon>
        <taxon>Aves</taxon>
        <taxon>Neognathae</taxon>
        <taxon>Neoaves</taxon>
        <taxon>Aequornithes</taxon>
        <taxon>Pelecaniformes</taxon>
        <taxon>Threskiornithidae</taxon>
        <taxon>Nipponia</taxon>
    </lineage>
</organism>
<dbReference type="Proteomes" id="UP000053283">
    <property type="component" value="Unassembled WGS sequence"/>
</dbReference>
<feature type="compositionally biased region" description="Acidic residues" evidence="1">
    <location>
        <begin position="145"/>
        <end position="154"/>
    </location>
</feature>
<accession>A0A091VGD2</accession>
<reference evidence="2 3" key="1">
    <citation type="submission" date="2014-04" db="EMBL/GenBank/DDBJ databases">
        <title>Genome evolution of avian class.</title>
        <authorList>
            <person name="Zhang G."/>
            <person name="Li C."/>
        </authorList>
    </citation>
    <scope>NUCLEOTIDE SEQUENCE [LARGE SCALE GENOMIC DNA]</scope>
    <source>
        <strain evidence="2">BGI_Y956</strain>
    </source>
</reference>